<organism evidence="1 2">
    <name type="scientific">Namhaeicola litoreus</name>
    <dbReference type="NCBI Taxonomy" id="1052145"/>
    <lineage>
        <taxon>Bacteria</taxon>
        <taxon>Pseudomonadati</taxon>
        <taxon>Bacteroidota</taxon>
        <taxon>Flavobacteriia</taxon>
        <taxon>Flavobacteriales</taxon>
        <taxon>Flavobacteriaceae</taxon>
        <taxon>Namhaeicola</taxon>
    </lineage>
</organism>
<dbReference type="Proteomes" id="UP001597201">
    <property type="component" value="Unassembled WGS sequence"/>
</dbReference>
<dbReference type="InterPro" id="IPR036188">
    <property type="entry name" value="FAD/NAD-bd_sf"/>
</dbReference>
<dbReference type="RefSeq" id="WP_377177075.1">
    <property type="nucleotide sequence ID" value="NZ_JBHTMY010000002.1"/>
</dbReference>
<dbReference type="Gene3D" id="3.50.50.60">
    <property type="entry name" value="FAD/NAD(P)-binding domain"/>
    <property type="match status" value="1"/>
</dbReference>
<evidence type="ECO:0000313" key="2">
    <source>
        <dbReference type="Proteomes" id="UP001597201"/>
    </source>
</evidence>
<gene>
    <name evidence="1" type="ORF">ACFQ39_05950</name>
</gene>
<sequence>MKQQKLPYDYIIAGSGCAGLSLLYRILKDPVLSAKNILVLDKSDKNANDRTWCFWEKGRGVFEPVVSHEWKILEFLTTDFERQYKLKNYSYKMIQGIDFYDYVLSFAQNFKNVSFKQENILNIQGQSDTAFVATEKAKYVAEYVFNSTGLFNPEINTKNSLLQHFEGWVIKTERPVFDDKTGTLMDFRLSQENGITFMYILPTSSSEALVEYTLFSEKLLDKAMYKAALENYIKAYLKIEKYEIMHKEFGVIPMSLAKFSRNPDASHRIVNMGTAGGFTKASSGYTFQFIQKHTDLILKNLREGYPPNPKATFREAMFDWYDRTMLEVIISGSMEGREIFSTLFKKCSIENILAFLGNESTLVEEIKIMKSLPIKPFLVAGYKQLFHD</sequence>
<keyword evidence="2" id="KW-1185">Reference proteome</keyword>
<comment type="caution">
    <text evidence="1">The sequence shown here is derived from an EMBL/GenBank/DDBJ whole genome shotgun (WGS) entry which is preliminary data.</text>
</comment>
<name>A0ABW3Y113_9FLAO</name>
<dbReference type="SUPFAM" id="SSF51905">
    <property type="entry name" value="FAD/NAD(P)-binding domain"/>
    <property type="match status" value="1"/>
</dbReference>
<dbReference type="EMBL" id="JBHTMY010000002">
    <property type="protein sequence ID" value="MFD1315153.1"/>
    <property type="molecule type" value="Genomic_DNA"/>
</dbReference>
<reference evidence="2" key="1">
    <citation type="journal article" date="2019" name="Int. J. Syst. Evol. Microbiol.">
        <title>The Global Catalogue of Microorganisms (GCM) 10K type strain sequencing project: providing services to taxonomists for standard genome sequencing and annotation.</title>
        <authorList>
            <consortium name="The Broad Institute Genomics Platform"/>
            <consortium name="The Broad Institute Genome Sequencing Center for Infectious Disease"/>
            <person name="Wu L."/>
            <person name="Ma J."/>
        </authorList>
    </citation>
    <scope>NUCLEOTIDE SEQUENCE [LARGE SCALE GENOMIC DNA]</scope>
    <source>
        <strain evidence="2">CCUG 61485</strain>
    </source>
</reference>
<dbReference type="Pfam" id="PF05834">
    <property type="entry name" value="Lycopene_cycl"/>
    <property type="match status" value="1"/>
</dbReference>
<proteinExistence type="predicted"/>
<accession>A0ABW3Y113</accession>
<evidence type="ECO:0000313" key="1">
    <source>
        <dbReference type="EMBL" id="MFD1315153.1"/>
    </source>
</evidence>
<protein>
    <submittedName>
        <fullName evidence="1">Lycopene cyclase family protein</fullName>
    </submittedName>
</protein>